<name>A0ABD1KZP6_9FABA</name>
<dbReference type="AlphaFoldDB" id="A0ABD1KZP6"/>
<dbReference type="PANTHER" id="PTHR31301">
    <property type="entry name" value="LOB DOMAIN-CONTAINING PROTEIN 4-RELATED"/>
    <property type="match status" value="1"/>
</dbReference>
<feature type="domain" description="LOB" evidence="2">
    <location>
        <begin position="60"/>
        <end position="160"/>
    </location>
</feature>
<comment type="caution">
    <text evidence="3">The sequence shown here is derived from an EMBL/GenBank/DDBJ whole genome shotgun (WGS) entry which is preliminary data.</text>
</comment>
<comment type="similarity">
    <text evidence="1">Belongs to the LOB domain-containing protein family.</text>
</comment>
<dbReference type="InterPro" id="IPR004883">
    <property type="entry name" value="LOB"/>
</dbReference>
<evidence type="ECO:0000259" key="2">
    <source>
        <dbReference type="PROSITE" id="PS50891"/>
    </source>
</evidence>
<evidence type="ECO:0000256" key="1">
    <source>
        <dbReference type="ARBA" id="ARBA00005474"/>
    </source>
</evidence>
<accession>A0ABD1KZP6</accession>
<dbReference type="Pfam" id="PF03195">
    <property type="entry name" value="LOB"/>
    <property type="match status" value="1"/>
</dbReference>
<gene>
    <name evidence="3" type="ORF">Fmac_030620</name>
</gene>
<sequence>MAMYLSNIFGCFSECSPESERYICDGNVCVLKKQKENIGKQTLSNGNKPKQSLRISFARKRCAACKNQRRRCPSDCIFAPYFPANDPQRFACVHRIYGGSNVGKMLQQIPPYLRDQVANTLYYEAQCRIQDPVYGCVGIISKLSQEINIEIALAQIQTQIDCHKLQVQQPKVELNLNVLPTIEAESNFDVLQGQNSSAPEYQFPWFN</sequence>
<evidence type="ECO:0000313" key="3">
    <source>
        <dbReference type="EMBL" id="KAL2316744.1"/>
    </source>
</evidence>
<organism evidence="3 4">
    <name type="scientific">Flemingia macrophylla</name>
    <dbReference type="NCBI Taxonomy" id="520843"/>
    <lineage>
        <taxon>Eukaryota</taxon>
        <taxon>Viridiplantae</taxon>
        <taxon>Streptophyta</taxon>
        <taxon>Embryophyta</taxon>
        <taxon>Tracheophyta</taxon>
        <taxon>Spermatophyta</taxon>
        <taxon>Magnoliopsida</taxon>
        <taxon>eudicotyledons</taxon>
        <taxon>Gunneridae</taxon>
        <taxon>Pentapetalae</taxon>
        <taxon>rosids</taxon>
        <taxon>fabids</taxon>
        <taxon>Fabales</taxon>
        <taxon>Fabaceae</taxon>
        <taxon>Papilionoideae</taxon>
        <taxon>50 kb inversion clade</taxon>
        <taxon>NPAAA clade</taxon>
        <taxon>indigoferoid/millettioid clade</taxon>
        <taxon>Phaseoleae</taxon>
        <taxon>Flemingia</taxon>
    </lineage>
</organism>
<dbReference type="PANTHER" id="PTHR31301:SF120">
    <property type="entry name" value="LOB DOMAIN-CONTAINING PROTEIN 23-RELATED"/>
    <property type="match status" value="1"/>
</dbReference>
<protein>
    <recommendedName>
        <fullName evidence="2">LOB domain-containing protein</fullName>
    </recommendedName>
</protein>
<dbReference type="Proteomes" id="UP001603857">
    <property type="component" value="Unassembled WGS sequence"/>
</dbReference>
<keyword evidence="4" id="KW-1185">Reference proteome</keyword>
<dbReference type="EMBL" id="JBGMDY010000011">
    <property type="protein sequence ID" value="KAL2316744.1"/>
    <property type="molecule type" value="Genomic_DNA"/>
</dbReference>
<proteinExistence type="inferred from homology"/>
<evidence type="ECO:0000313" key="4">
    <source>
        <dbReference type="Proteomes" id="UP001603857"/>
    </source>
</evidence>
<dbReference type="PROSITE" id="PS50891">
    <property type="entry name" value="LOB"/>
    <property type="match status" value="1"/>
</dbReference>
<reference evidence="3 4" key="1">
    <citation type="submission" date="2024-08" db="EMBL/GenBank/DDBJ databases">
        <title>Insights into the chromosomal genome structure of Flemingia macrophylla.</title>
        <authorList>
            <person name="Ding Y."/>
            <person name="Zhao Y."/>
            <person name="Bi W."/>
            <person name="Wu M."/>
            <person name="Zhao G."/>
            <person name="Gong Y."/>
            <person name="Li W."/>
            <person name="Zhang P."/>
        </authorList>
    </citation>
    <scope>NUCLEOTIDE SEQUENCE [LARGE SCALE GENOMIC DNA]</scope>
    <source>
        <strain evidence="3">DYQJB</strain>
        <tissue evidence="3">Leaf</tissue>
    </source>
</reference>